<protein>
    <submittedName>
        <fullName evidence="3">Mannose glucose-specific lectin</fullName>
    </submittedName>
</protein>
<sequence>MAGMLVLEQGPWGGNGGKTWNMGQADHISNVKIHYNDAVFAFDFTFTVDGVTKTIHVGGDAPQYNEITLEEDEYFTFISRYFKMMWATDVFITQLTLETNKGNSVSAGNAIGSHFSLNLEDEAPSPATASSAAKGVRVHSLFSVAANMGRMVKVGPWGGNGGHAWDMGQADRITKLKIYYGDNIVGLETTYILNGNSHTNKPGTTTGASKEIILEEDEYFTSISGYFHALSNYQRHAIVMLLTLDTNKGASISVGKRLALLSPLLWRRGARFWASLGELVQPLTLLGFTAHCLTKLGLETRSMRRFEVALSGNGNATEITLVCLIHRLALRLRSRLKSLHREAGMLVLEQGPWGGNGGKTWNMGQADHISNVKIHYNDAVFAFDFTFTVDGVTKTIHVGGDAPQYNEITLEEDEYFTFISGYFKTMWATDVFITQLTLETNRAMQQFCSDCTKSCNSIFCHQGSVRVHSLFSVAANMGRMVKVGPWGGNGGHAWDMGQADRITKLKIYYGDNIIILEEDEYFTSISGYFHALSNYQRHAIVMLLTLDTNKGASISVGKKTGTSFALTLEEGSKILGFFGRAGTAIDAVGIHCSLPN</sequence>
<dbReference type="SMART" id="SM00915">
    <property type="entry name" value="Jacalin"/>
    <property type="match status" value="2"/>
</dbReference>
<organism evidence="3 4">
    <name type="scientific">Musa troglodytarum</name>
    <name type="common">fe'i banana</name>
    <dbReference type="NCBI Taxonomy" id="320322"/>
    <lineage>
        <taxon>Eukaryota</taxon>
        <taxon>Viridiplantae</taxon>
        <taxon>Streptophyta</taxon>
        <taxon>Embryophyta</taxon>
        <taxon>Tracheophyta</taxon>
        <taxon>Spermatophyta</taxon>
        <taxon>Magnoliopsida</taxon>
        <taxon>Liliopsida</taxon>
        <taxon>Zingiberales</taxon>
        <taxon>Musaceae</taxon>
        <taxon>Musa</taxon>
    </lineage>
</organism>
<dbReference type="Pfam" id="PF01419">
    <property type="entry name" value="Jacalin"/>
    <property type="match status" value="4"/>
</dbReference>
<accession>A0A9E7HY36</accession>
<evidence type="ECO:0000313" key="4">
    <source>
        <dbReference type="Proteomes" id="UP001055439"/>
    </source>
</evidence>
<feature type="domain" description="Jacalin-type lectin" evidence="2">
    <location>
        <begin position="480"/>
        <end position="594"/>
    </location>
</feature>
<keyword evidence="1" id="KW-0430">Lectin</keyword>
<feature type="domain" description="Jacalin-type lectin" evidence="2">
    <location>
        <begin position="151"/>
        <end position="302"/>
    </location>
</feature>
<evidence type="ECO:0000256" key="1">
    <source>
        <dbReference type="ARBA" id="ARBA00022734"/>
    </source>
</evidence>
<proteinExistence type="predicted"/>
<dbReference type="InterPro" id="IPR001229">
    <property type="entry name" value="Jacalin-like_lectin_dom"/>
</dbReference>
<feature type="domain" description="Jacalin-type lectin" evidence="2">
    <location>
        <begin position="6"/>
        <end position="147"/>
    </location>
</feature>
<dbReference type="SUPFAM" id="SSF51101">
    <property type="entry name" value="Mannose-binding lectins"/>
    <property type="match status" value="4"/>
</dbReference>
<dbReference type="InterPro" id="IPR036404">
    <property type="entry name" value="Jacalin-like_lectin_dom_sf"/>
</dbReference>
<dbReference type="Proteomes" id="UP001055439">
    <property type="component" value="Chromosome 9"/>
</dbReference>
<dbReference type="EMBL" id="CP097511">
    <property type="protein sequence ID" value="URE42105.1"/>
    <property type="molecule type" value="Genomic_DNA"/>
</dbReference>
<keyword evidence="4" id="KW-1185">Reference proteome</keyword>
<dbReference type="PROSITE" id="PS51752">
    <property type="entry name" value="JACALIN_LECTIN"/>
    <property type="match status" value="3"/>
</dbReference>
<dbReference type="GO" id="GO:0030246">
    <property type="term" value="F:carbohydrate binding"/>
    <property type="evidence" value="ECO:0007669"/>
    <property type="project" value="UniProtKB-KW"/>
</dbReference>
<evidence type="ECO:0000313" key="3">
    <source>
        <dbReference type="EMBL" id="URE42105.1"/>
    </source>
</evidence>
<evidence type="ECO:0000259" key="2">
    <source>
        <dbReference type="PROSITE" id="PS51752"/>
    </source>
</evidence>
<dbReference type="AlphaFoldDB" id="A0A9E7HY36"/>
<reference evidence="3" key="1">
    <citation type="submission" date="2022-05" db="EMBL/GenBank/DDBJ databases">
        <title>The Musa troglodytarum L. genome provides insights into the mechanism of non-climacteric behaviour and enrichment of carotenoids.</title>
        <authorList>
            <person name="Wang J."/>
        </authorList>
    </citation>
    <scope>NUCLEOTIDE SEQUENCE</scope>
    <source>
        <tissue evidence="3">Leaf</tissue>
    </source>
</reference>
<gene>
    <name evidence="3" type="ORF">MUK42_25478</name>
</gene>
<name>A0A9E7HY36_9LILI</name>
<dbReference type="Gene3D" id="2.100.10.30">
    <property type="entry name" value="Jacalin-like lectin domain"/>
    <property type="match status" value="5"/>
</dbReference>
<dbReference type="PANTHER" id="PTHR46506">
    <property type="entry name" value="OS05G0143600 PROTEIN"/>
    <property type="match status" value="1"/>
</dbReference>